<evidence type="ECO:0000313" key="4">
    <source>
        <dbReference type="EMBL" id="SMO94150.1"/>
    </source>
</evidence>
<keyword evidence="1" id="KW-0472">Membrane</keyword>
<dbReference type="Pfam" id="PF16344">
    <property type="entry name" value="FecR_C"/>
    <property type="match status" value="1"/>
</dbReference>
<dbReference type="GO" id="GO:0016989">
    <property type="term" value="F:sigma factor antagonist activity"/>
    <property type="evidence" value="ECO:0007669"/>
    <property type="project" value="TreeGrafter"/>
</dbReference>
<dbReference type="RefSeq" id="WP_142455910.1">
    <property type="nucleotide sequence ID" value="NZ_FXTP01000017.1"/>
</dbReference>
<gene>
    <name evidence="4" type="ORF">SAMN06265219_11755</name>
</gene>
<dbReference type="Gene3D" id="2.60.120.1440">
    <property type="match status" value="1"/>
</dbReference>
<dbReference type="AlphaFoldDB" id="A0A521FF25"/>
<dbReference type="Gene3D" id="3.55.50.30">
    <property type="match status" value="1"/>
</dbReference>
<dbReference type="InterPro" id="IPR006860">
    <property type="entry name" value="FecR"/>
</dbReference>
<dbReference type="InterPro" id="IPR012373">
    <property type="entry name" value="Ferrdict_sens_TM"/>
</dbReference>
<evidence type="ECO:0000259" key="3">
    <source>
        <dbReference type="Pfam" id="PF16344"/>
    </source>
</evidence>
<keyword evidence="1" id="KW-1133">Transmembrane helix</keyword>
<organism evidence="4 5">
    <name type="scientific">Gracilimonas mengyeensis</name>
    <dbReference type="NCBI Taxonomy" id="1302730"/>
    <lineage>
        <taxon>Bacteria</taxon>
        <taxon>Pseudomonadati</taxon>
        <taxon>Balneolota</taxon>
        <taxon>Balneolia</taxon>
        <taxon>Balneolales</taxon>
        <taxon>Balneolaceae</taxon>
        <taxon>Gracilimonas</taxon>
    </lineage>
</organism>
<name>A0A521FF25_9BACT</name>
<dbReference type="Proteomes" id="UP000317557">
    <property type="component" value="Unassembled WGS sequence"/>
</dbReference>
<accession>A0A521FF25</accession>
<dbReference type="PANTHER" id="PTHR30273:SF2">
    <property type="entry name" value="PROTEIN FECR"/>
    <property type="match status" value="1"/>
</dbReference>
<feature type="domain" description="FecR protein" evidence="2">
    <location>
        <begin position="122"/>
        <end position="207"/>
    </location>
</feature>
<feature type="domain" description="Protein FecR C-terminal" evidence="3">
    <location>
        <begin position="253"/>
        <end position="317"/>
    </location>
</feature>
<dbReference type="InterPro" id="IPR032508">
    <property type="entry name" value="FecR_C"/>
</dbReference>
<protein>
    <submittedName>
        <fullName evidence="4">FecR family protein</fullName>
    </submittedName>
</protein>
<evidence type="ECO:0000259" key="2">
    <source>
        <dbReference type="Pfam" id="PF04773"/>
    </source>
</evidence>
<keyword evidence="5" id="KW-1185">Reference proteome</keyword>
<keyword evidence="1" id="KW-0812">Transmembrane</keyword>
<dbReference type="OrthoDB" id="1524389at2"/>
<evidence type="ECO:0000256" key="1">
    <source>
        <dbReference type="SAM" id="Phobius"/>
    </source>
</evidence>
<reference evidence="4 5" key="1">
    <citation type="submission" date="2017-05" db="EMBL/GenBank/DDBJ databases">
        <authorList>
            <person name="Varghese N."/>
            <person name="Submissions S."/>
        </authorList>
    </citation>
    <scope>NUCLEOTIDE SEQUENCE [LARGE SCALE GENOMIC DNA]</scope>
    <source>
        <strain evidence="4 5">DSM 21985</strain>
    </source>
</reference>
<dbReference type="EMBL" id="FXTP01000017">
    <property type="protein sequence ID" value="SMO94150.1"/>
    <property type="molecule type" value="Genomic_DNA"/>
</dbReference>
<proteinExistence type="predicted"/>
<dbReference type="Pfam" id="PF04773">
    <property type="entry name" value="FecR"/>
    <property type="match status" value="1"/>
</dbReference>
<dbReference type="PANTHER" id="PTHR30273">
    <property type="entry name" value="PERIPLASMIC SIGNAL SENSOR AND SIGMA FACTOR ACTIVATOR FECR-RELATED"/>
    <property type="match status" value="1"/>
</dbReference>
<feature type="transmembrane region" description="Helical" evidence="1">
    <location>
        <begin position="92"/>
        <end position="111"/>
    </location>
</feature>
<evidence type="ECO:0000313" key="5">
    <source>
        <dbReference type="Proteomes" id="UP000317557"/>
    </source>
</evidence>
<sequence>MTKKNDISPQNPDLILAQKIGRALPFVDDLKKETDDPFLAGLLHFKEIHAKTQAKHKPDSEKIWNAIEPALHDRKPDSNARIFKFNPALKRYAVAAAILIAGFIGLMMYQLSGPALIKESHASIETIQLTDGSTITLRPYTKLYKSRSVLSQPNYLLEGEAYFEVTPNPDRVFRVETSRAIVQVLGTKFVLSDWGKASLVYLEEGSIRYSSAREKASDIVLEPGQSSRIDDKATAPVVTQNNQNVYKDWLNNELVFQDESALLVFEELEQHYNIRISTSENLVGEKISGSLQLADLPAVLRDLELVLNGRFTQTGNNSFEFKFNN</sequence>